<dbReference type="CTD" id="20209256"/>
<dbReference type="InParanoid" id="T1FKA7"/>
<dbReference type="EMBL" id="AMQM01009057">
    <property type="status" value="NOT_ANNOTATED_CDS"/>
    <property type="molecule type" value="Genomic_DNA"/>
</dbReference>
<evidence type="ECO:0000256" key="1">
    <source>
        <dbReference type="SAM" id="MobiDB-lite"/>
    </source>
</evidence>
<dbReference type="Proteomes" id="UP000015101">
    <property type="component" value="Unassembled WGS sequence"/>
</dbReference>
<feature type="region of interest" description="Disordered" evidence="1">
    <location>
        <begin position="271"/>
        <end position="303"/>
    </location>
</feature>
<name>T1FKA7_HELRO</name>
<reference evidence="3" key="3">
    <citation type="submission" date="2015-06" db="UniProtKB">
        <authorList>
            <consortium name="EnsemblMetazoa"/>
        </authorList>
    </citation>
    <scope>IDENTIFICATION</scope>
</reference>
<dbReference type="RefSeq" id="XP_009012161.1">
    <property type="nucleotide sequence ID" value="XM_009013913.1"/>
</dbReference>
<accession>T1FKA7</accession>
<dbReference type="HOGENOM" id="CLU_746566_0_0_1"/>
<proteinExistence type="predicted"/>
<dbReference type="EnsemblMetazoa" id="HelroT183906">
    <property type="protein sequence ID" value="HelroP183906"/>
    <property type="gene ID" value="HelroG183906"/>
</dbReference>
<organism evidence="3 4">
    <name type="scientific">Helobdella robusta</name>
    <name type="common">Californian leech</name>
    <dbReference type="NCBI Taxonomy" id="6412"/>
    <lineage>
        <taxon>Eukaryota</taxon>
        <taxon>Metazoa</taxon>
        <taxon>Spiralia</taxon>
        <taxon>Lophotrochozoa</taxon>
        <taxon>Annelida</taxon>
        <taxon>Clitellata</taxon>
        <taxon>Hirudinea</taxon>
        <taxon>Rhynchobdellida</taxon>
        <taxon>Glossiphoniidae</taxon>
        <taxon>Helobdella</taxon>
    </lineage>
</organism>
<dbReference type="KEGG" id="hro:HELRODRAFT_183906"/>
<evidence type="ECO:0000313" key="3">
    <source>
        <dbReference type="EnsemblMetazoa" id="HelroP183906"/>
    </source>
</evidence>
<dbReference type="AlphaFoldDB" id="T1FKA7"/>
<feature type="compositionally biased region" description="Polar residues" evidence="1">
    <location>
        <begin position="272"/>
        <end position="290"/>
    </location>
</feature>
<dbReference type="EMBL" id="KB095918">
    <property type="protein sequence ID" value="ESO09759.1"/>
    <property type="molecule type" value="Genomic_DNA"/>
</dbReference>
<sequence length="371" mass="42558">MAAEWRNKCRKKIINRYKSIVGRQRRHQRSEMESNYVMVEAIMNELRSTRQQTEWCDLYDRCTFKNKQDIDNADINLSSNNNIINNNKNNENNNNDTKINQDSFKTANDAIKCLRRIILNVLSHRFPAEEDTTSSNINDISDCKDVHYPDFNLFSSSSSQSSFQDKRNRKDMRMPMLLKRPGMNLEHLKNLNKVAVAPFNSTFLATNHNSKTTAYVINPTTSSLYFKDNLLTSSLPNEIKYNEKKINSKDVDKNINSSTDSNNKLKARKHILSSQQNNSASKSFDTSVKSSAEHHDGQERTQTILGRSVSMMRLAKSLSNLKTNINGFSKSAIAPLVQDGDDDVIHNNDDVDEYKNNNNNNNDVNEYEHEA</sequence>
<reference evidence="2 4" key="2">
    <citation type="journal article" date="2013" name="Nature">
        <title>Insights into bilaterian evolution from three spiralian genomes.</title>
        <authorList>
            <person name="Simakov O."/>
            <person name="Marletaz F."/>
            <person name="Cho S.J."/>
            <person name="Edsinger-Gonzales E."/>
            <person name="Havlak P."/>
            <person name="Hellsten U."/>
            <person name="Kuo D.H."/>
            <person name="Larsson T."/>
            <person name="Lv J."/>
            <person name="Arendt D."/>
            <person name="Savage R."/>
            <person name="Osoegawa K."/>
            <person name="de Jong P."/>
            <person name="Grimwood J."/>
            <person name="Chapman J.A."/>
            <person name="Shapiro H."/>
            <person name="Aerts A."/>
            <person name="Otillar R.P."/>
            <person name="Terry A.Y."/>
            <person name="Boore J.L."/>
            <person name="Grigoriev I.V."/>
            <person name="Lindberg D.R."/>
            <person name="Seaver E.C."/>
            <person name="Weisblat D.A."/>
            <person name="Putnam N.H."/>
            <person name="Rokhsar D.S."/>
        </authorList>
    </citation>
    <scope>NUCLEOTIDE SEQUENCE</scope>
</reference>
<evidence type="ECO:0000313" key="4">
    <source>
        <dbReference type="Proteomes" id="UP000015101"/>
    </source>
</evidence>
<evidence type="ECO:0000313" key="2">
    <source>
        <dbReference type="EMBL" id="ESO09759.1"/>
    </source>
</evidence>
<feature type="region of interest" description="Disordered" evidence="1">
    <location>
        <begin position="348"/>
        <end position="371"/>
    </location>
</feature>
<keyword evidence="4" id="KW-1185">Reference proteome</keyword>
<dbReference type="GeneID" id="20209256"/>
<protein>
    <submittedName>
        <fullName evidence="2 3">Uncharacterized protein</fullName>
    </submittedName>
</protein>
<reference evidence="4" key="1">
    <citation type="submission" date="2012-12" db="EMBL/GenBank/DDBJ databases">
        <authorList>
            <person name="Hellsten U."/>
            <person name="Grimwood J."/>
            <person name="Chapman J.A."/>
            <person name="Shapiro H."/>
            <person name="Aerts A."/>
            <person name="Otillar R.P."/>
            <person name="Terry A.Y."/>
            <person name="Boore J.L."/>
            <person name="Simakov O."/>
            <person name="Marletaz F."/>
            <person name="Cho S.-J."/>
            <person name="Edsinger-Gonzales E."/>
            <person name="Havlak P."/>
            <person name="Kuo D.-H."/>
            <person name="Larsson T."/>
            <person name="Lv J."/>
            <person name="Arendt D."/>
            <person name="Savage R."/>
            <person name="Osoegawa K."/>
            <person name="de Jong P."/>
            <person name="Lindberg D.R."/>
            <person name="Seaver E.C."/>
            <person name="Weisblat D.A."/>
            <person name="Putnam N.H."/>
            <person name="Grigoriev I.V."/>
            <person name="Rokhsar D.S."/>
        </authorList>
    </citation>
    <scope>NUCLEOTIDE SEQUENCE</scope>
</reference>
<gene>
    <name evidence="3" type="primary">20209256</name>
    <name evidence="2" type="ORF">HELRODRAFT_183906</name>
</gene>